<evidence type="ECO:0000313" key="2">
    <source>
        <dbReference type="Proteomes" id="UP000297149"/>
    </source>
</evidence>
<dbReference type="SUPFAM" id="SSF56784">
    <property type="entry name" value="HAD-like"/>
    <property type="match status" value="1"/>
</dbReference>
<dbReference type="InterPro" id="IPR036412">
    <property type="entry name" value="HAD-like_sf"/>
</dbReference>
<keyword evidence="2" id="KW-1185">Reference proteome</keyword>
<dbReference type="KEGG" id="ddb:E7747_04825"/>
<dbReference type="Proteomes" id="UP000297149">
    <property type="component" value="Chromosome"/>
</dbReference>
<reference evidence="2" key="1">
    <citation type="submission" date="2019-02" db="EMBL/GenBank/DDBJ databases">
        <title>Isolation and identification of novel species under the genus Muribaculum.</title>
        <authorList>
            <person name="Miyake S."/>
            <person name="Ding Y."/>
            <person name="Low A."/>
            <person name="Soh M."/>
            <person name="Seedorf H."/>
        </authorList>
    </citation>
    <scope>NUCLEOTIDE SEQUENCE [LARGE SCALE GENOMIC DNA]</scope>
    <source>
        <strain evidence="2">H5</strain>
    </source>
</reference>
<dbReference type="InterPro" id="IPR023214">
    <property type="entry name" value="HAD_sf"/>
</dbReference>
<gene>
    <name evidence="1" type="ORF">E7747_04825</name>
</gene>
<dbReference type="Gene3D" id="1.20.1440.100">
    <property type="entry name" value="SG protein - dephosphorylation function"/>
    <property type="match status" value="1"/>
</dbReference>
<keyword evidence="1" id="KW-0378">Hydrolase</keyword>
<sequence>MVNGYESLTRVDREIPCVVVDLDGTLLQGNSFRMFIRFLVGRLKERGAYTSLAKVIGLLAARKAGVISHVAMKYPIHRLGTQAMSDRDLTEFASQLAGALNPRLVRELDRLRSEGARIVLATAAPDLYIPYLFRHLNFDEWIATPLSGAYDGYVETRGETKRRLVCALAGERGWNVEAVVTDHDDDLPLLLLPFVRRILVNPTCTLKCALDTAGLDYEVF</sequence>
<dbReference type="GO" id="GO:0016787">
    <property type="term" value="F:hydrolase activity"/>
    <property type="evidence" value="ECO:0007669"/>
    <property type="project" value="UniProtKB-KW"/>
</dbReference>
<accession>A0A4P7W194</accession>
<dbReference type="Gene3D" id="3.40.50.1000">
    <property type="entry name" value="HAD superfamily/HAD-like"/>
    <property type="match status" value="1"/>
</dbReference>
<proteinExistence type="predicted"/>
<dbReference type="Pfam" id="PF12710">
    <property type="entry name" value="HAD"/>
    <property type="match status" value="1"/>
</dbReference>
<protein>
    <submittedName>
        <fullName evidence="1">Haloacid dehalogenase-like hydrolase</fullName>
    </submittedName>
</protein>
<evidence type="ECO:0000313" key="1">
    <source>
        <dbReference type="EMBL" id="QCD41664.1"/>
    </source>
</evidence>
<dbReference type="RefSeq" id="WP_136414456.1">
    <property type="nucleotide sequence ID" value="NZ_CBFGAE010000018.1"/>
</dbReference>
<name>A0A4P7W194_9BACT</name>
<organism evidence="1 2">
    <name type="scientific">Duncaniella dubosii</name>
    <dbReference type="NCBI Taxonomy" id="2518971"/>
    <lineage>
        <taxon>Bacteria</taxon>
        <taxon>Pseudomonadati</taxon>
        <taxon>Bacteroidota</taxon>
        <taxon>Bacteroidia</taxon>
        <taxon>Bacteroidales</taxon>
        <taxon>Muribaculaceae</taxon>
        <taxon>Duncaniella</taxon>
    </lineage>
</organism>
<dbReference type="AlphaFoldDB" id="A0A4P7W194"/>
<dbReference type="EMBL" id="CP039396">
    <property type="protein sequence ID" value="QCD41664.1"/>
    <property type="molecule type" value="Genomic_DNA"/>
</dbReference>